<organism evidence="1 2">
    <name type="scientific">Pluteus cervinus</name>
    <dbReference type="NCBI Taxonomy" id="181527"/>
    <lineage>
        <taxon>Eukaryota</taxon>
        <taxon>Fungi</taxon>
        <taxon>Dikarya</taxon>
        <taxon>Basidiomycota</taxon>
        <taxon>Agaricomycotina</taxon>
        <taxon>Agaricomycetes</taxon>
        <taxon>Agaricomycetidae</taxon>
        <taxon>Agaricales</taxon>
        <taxon>Pluteineae</taxon>
        <taxon>Pluteaceae</taxon>
        <taxon>Pluteus</taxon>
    </lineage>
</organism>
<name>A0ACD3ACY1_9AGAR</name>
<keyword evidence="2" id="KW-1185">Reference proteome</keyword>
<dbReference type="EMBL" id="ML208518">
    <property type="protein sequence ID" value="TFK63525.1"/>
    <property type="molecule type" value="Genomic_DNA"/>
</dbReference>
<protein>
    <submittedName>
        <fullName evidence="1">Uncharacterized protein</fullName>
    </submittedName>
</protein>
<evidence type="ECO:0000313" key="1">
    <source>
        <dbReference type="EMBL" id="TFK63525.1"/>
    </source>
</evidence>
<gene>
    <name evidence="1" type="ORF">BDN72DRAFT_963854</name>
</gene>
<accession>A0ACD3ACY1</accession>
<reference evidence="1 2" key="1">
    <citation type="journal article" date="2019" name="Nat. Ecol. Evol.">
        <title>Megaphylogeny resolves global patterns of mushroom evolution.</title>
        <authorList>
            <person name="Varga T."/>
            <person name="Krizsan K."/>
            <person name="Foldi C."/>
            <person name="Dima B."/>
            <person name="Sanchez-Garcia M."/>
            <person name="Sanchez-Ramirez S."/>
            <person name="Szollosi G.J."/>
            <person name="Szarkandi J.G."/>
            <person name="Papp V."/>
            <person name="Albert L."/>
            <person name="Andreopoulos W."/>
            <person name="Angelini C."/>
            <person name="Antonin V."/>
            <person name="Barry K.W."/>
            <person name="Bougher N.L."/>
            <person name="Buchanan P."/>
            <person name="Buyck B."/>
            <person name="Bense V."/>
            <person name="Catcheside P."/>
            <person name="Chovatia M."/>
            <person name="Cooper J."/>
            <person name="Damon W."/>
            <person name="Desjardin D."/>
            <person name="Finy P."/>
            <person name="Geml J."/>
            <person name="Haridas S."/>
            <person name="Hughes K."/>
            <person name="Justo A."/>
            <person name="Karasinski D."/>
            <person name="Kautmanova I."/>
            <person name="Kiss B."/>
            <person name="Kocsube S."/>
            <person name="Kotiranta H."/>
            <person name="LaButti K.M."/>
            <person name="Lechner B.E."/>
            <person name="Liimatainen K."/>
            <person name="Lipzen A."/>
            <person name="Lukacs Z."/>
            <person name="Mihaltcheva S."/>
            <person name="Morgado L.N."/>
            <person name="Niskanen T."/>
            <person name="Noordeloos M.E."/>
            <person name="Ohm R.A."/>
            <person name="Ortiz-Santana B."/>
            <person name="Ovrebo C."/>
            <person name="Racz N."/>
            <person name="Riley R."/>
            <person name="Savchenko A."/>
            <person name="Shiryaev A."/>
            <person name="Soop K."/>
            <person name="Spirin V."/>
            <person name="Szebenyi C."/>
            <person name="Tomsovsky M."/>
            <person name="Tulloss R.E."/>
            <person name="Uehling J."/>
            <person name="Grigoriev I.V."/>
            <person name="Vagvolgyi C."/>
            <person name="Papp T."/>
            <person name="Martin F.M."/>
            <person name="Miettinen O."/>
            <person name="Hibbett D.S."/>
            <person name="Nagy L.G."/>
        </authorList>
    </citation>
    <scope>NUCLEOTIDE SEQUENCE [LARGE SCALE GENOMIC DNA]</scope>
    <source>
        <strain evidence="1 2">NL-1719</strain>
    </source>
</reference>
<sequence length="488" mass="56531">MSQYPEVHWHDQRVFSSRFSRSPPQDRRDLQTQPNSHLVPPSILRRREEETGNYIYEVASAFDTNGQIELEDGEIEIHQDEADERRTKARCESARRRLTTILAQTPWWFFQTRWRCIETMGYDPRTLELVIKRLAEVQGRLGGLLPPTDTPVVELLDQLVKTGWVQEAIRDWEMHHPYCRKTRRHDIYVPCEECLRALQFHQQLQEEYRRKPRNTPFIQHVNCYAKASCAASSNEEMHTFLDMSWAILQDDGPIRESVIEMVTALDRIQSEDARGSRLASMLDPTSPTNILPMRSDQHCVLSEDEYGLLFNLLTTHPQDMAQDNHLPRQCRSLSKLSINSICYGVAGTSSYRDSTAIFRPRQAGADPNPRELAGTIQRIFQYSYSMAGQDKQGYFVSIMEHQRITESRGAEADPYPAFGHAAGYLCERAPERLHVLELSQLVSHFVLTYFPEGEWVNYIHVLPVDRLMLSFRFEDNSTDDTDLPHEAT</sequence>
<proteinExistence type="predicted"/>
<evidence type="ECO:0000313" key="2">
    <source>
        <dbReference type="Proteomes" id="UP000308600"/>
    </source>
</evidence>
<dbReference type="Proteomes" id="UP000308600">
    <property type="component" value="Unassembled WGS sequence"/>
</dbReference>